<reference evidence="2" key="1">
    <citation type="journal article" date="2020" name="Stud. Mycol.">
        <title>101 Dothideomycetes genomes: a test case for predicting lifestyles and emergence of pathogens.</title>
        <authorList>
            <person name="Haridas S."/>
            <person name="Albert R."/>
            <person name="Binder M."/>
            <person name="Bloem J."/>
            <person name="Labutti K."/>
            <person name="Salamov A."/>
            <person name="Andreopoulos B."/>
            <person name="Baker S."/>
            <person name="Barry K."/>
            <person name="Bills G."/>
            <person name="Bluhm B."/>
            <person name="Cannon C."/>
            <person name="Castanera R."/>
            <person name="Culley D."/>
            <person name="Daum C."/>
            <person name="Ezra D."/>
            <person name="Gonzalez J."/>
            <person name="Henrissat B."/>
            <person name="Kuo A."/>
            <person name="Liang C."/>
            <person name="Lipzen A."/>
            <person name="Lutzoni F."/>
            <person name="Magnuson J."/>
            <person name="Mondo S."/>
            <person name="Nolan M."/>
            <person name="Ohm R."/>
            <person name="Pangilinan J."/>
            <person name="Park H.-J."/>
            <person name="Ramirez L."/>
            <person name="Alfaro M."/>
            <person name="Sun H."/>
            <person name="Tritt A."/>
            <person name="Yoshinaga Y."/>
            <person name="Zwiers L.-H."/>
            <person name="Turgeon B."/>
            <person name="Goodwin S."/>
            <person name="Spatafora J."/>
            <person name="Crous P."/>
            <person name="Grigoriev I."/>
        </authorList>
    </citation>
    <scope>NUCLEOTIDE SEQUENCE</scope>
    <source>
        <strain evidence="2">CBS 627.86</strain>
    </source>
</reference>
<gene>
    <name evidence="2" type="ORF">BDV96DRAFT_589304</name>
</gene>
<sequence length="551" mass="61605">MPLNIMTTLARSRRITTYAGGLYIKTFCAILALTKQIGQVLVWHLVFNDDGEHISYSDRRVLATDALKSDNISIATLESSRHILGWCENIESKVGSPRANYNIIWSGLSKPSSKCAFEKVSISGGYFVSASMSAALGKKDKPVYIKSRDDYISRLKWIEKKYVVLYDLEDRRAWLADGVSALLHLVRASLEHDAQDDFKGLFRYKPELLQEADPCKSGKAAAISVLTNAQNQELEIYQKPDGNSAETTIKQTGEIEEVTKRTKTFFRFKDRVDHTYNLLEQIIAYQSQLDSEDGVGFRIKLTPRRQIEGFDFMDIASDEDPIWPRVTSLKATGTGWVDFTRALHAITLFGIGFGSLMKPHDEVTACLYWAEVPKGLDYLAVCVSDLKEVLKKKGNMRERPWRLVDQIYWHVPDLLFDKCDCSSRSPKAGCDRVQVLLPAKVLKTWARKLTSPSKLEDSGAVIFGHSRKFPLRWTDRGECPALGEPSNEDDVADAFEDSGLGESIEGSRLSGSSGGHGSSDSSKEKQKKGLFDGFSVWKRLQSKSPADQASG</sequence>
<proteinExistence type="predicted"/>
<dbReference type="AlphaFoldDB" id="A0A6A5YK10"/>
<evidence type="ECO:0000313" key="2">
    <source>
        <dbReference type="EMBL" id="KAF2107446.1"/>
    </source>
</evidence>
<keyword evidence="3" id="KW-1185">Reference proteome</keyword>
<organism evidence="2 3">
    <name type="scientific">Lophiotrema nucula</name>
    <dbReference type="NCBI Taxonomy" id="690887"/>
    <lineage>
        <taxon>Eukaryota</taxon>
        <taxon>Fungi</taxon>
        <taxon>Dikarya</taxon>
        <taxon>Ascomycota</taxon>
        <taxon>Pezizomycotina</taxon>
        <taxon>Dothideomycetes</taxon>
        <taxon>Pleosporomycetidae</taxon>
        <taxon>Pleosporales</taxon>
        <taxon>Lophiotremataceae</taxon>
        <taxon>Lophiotrema</taxon>
    </lineage>
</organism>
<feature type="compositionally biased region" description="Acidic residues" evidence="1">
    <location>
        <begin position="486"/>
        <end position="496"/>
    </location>
</feature>
<dbReference type="Proteomes" id="UP000799770">
    <property type="component" value="Unassembled WGS sequence"/>
</dbReference>
<protein>
    <submittedName>
        <fullName evidence="2">Uncharacterized protein</fullName>
    </submittedName>
</protein>
<feature type="region of interest" description="Disordered" evidence="1">
    <location>
        <begin position="479"/>
        <end position="527"/>
    </location>
</feature>
<accession>A0A6A5YK10</accession>
<dbReference type="EMBL" id="ML977354">
    <property type="protein sequence ID" value="KAF2107446.1"/>
    <property type="molecule type" value="Genomic_DNA"/>
</dbReference>
<name>A0A6A5YK10_9PLEO</name>
<dbReference type="OrthoDB" id="1577640at2759"/>
<evidence type="ECO:0000256" key="1">
    <source>
        <dbReference type="SAM" id="MobiDB-lite"/>
    </source>
</evidence>
<feature type="compositionally biased region" description="Low complexity" evidence="1">
    <location>
        <begin position="498"/>
        <end position="511"/>
    </location>
</feature>
<evidence type="ECO:0000313" key="3">
    <source>
        <dbReference type="Proteomes" id="UP000799770"/>
    </source>
</evidence>